<feature type="transmembrane region" description="Helical" evidence="6">
    <location>
        <begin position="255"/>
        <end position="275"/>
    </location>
</feature>
<keyword evidence="5 6" id="KW-0472">Membrane</keyword>
<protein>
    <submittedName>
        <fullName evidence="8">Integral membrane protein</fullName>
    </submittedName>
</protein>
<keyword evidence="3 6" id="KW-0812">Transmembrane</keyword>
<dbReference type="InterPro" id="IPR018076">
    <property type="entry name" value="T2SS_GspF_dom"/>
</dbReference>
<dbReference type="EMBL" id="UHID01000006">
    <property type="protein sequence ID" value="SUP57671.1"/>
    <property type="molecule type" value="Genomic_DNA"/>
</dbReference>
<proteinExistence type="predicted"/>
<feature type="transmembrane region" description="Helical" evidence="6">
    <location>
        <begin position="66"/>
        <end position="89"/>
    </location>
</feature>
<feature type="domain" description="Type II secretion system protein GspF" evidence="7">
    <location>
        <begin position="117"/>
        <end position="237"/>
    </location>
</feature>
<evidence type="ECO:0000256" key="3">
    <source>
        <dbReference type="ARBA" id="ARBA00022692"/>
    </source>
</evidence>
<comment type="subcellular location">
    <subcellularLocation>
        <location evidence="1">Cell membrane</location>
        <topology evidence="1">Multi-pass membrane protein</topology>
    </subcellularLocation>
</comment>
<evidence type="ECO:0000256" key="5">
    <source>
        <dbReference type="ARBA" id="ARBA00023136"/>
    </source>
</evidence>
<reference evidence="8 9" key="1">
    <citation type="submission" date="2018-06" db="EMBL/GenBank/DDBJ databases">
        <authorList>
            <consortium name="Pathogen Informatics"/>
            <person name="Doyle S."/>
        </authorList>
    </citation>
    <scope>NUCLEOTIDE SEQUENCE [LARGE SCALE GENOMIC DNA]</scope>
    <source>
        <strain evidence="8 9">NCTC7807</strain>
    </source>
</reference>
<accession>A0A380P0F9</accession>
<dbReference type="PANTHER" id="PTHR35007">
    <property type="entry name" value="INTEGRAL MEMBRANE PROTEIN-RELATED"/>
    <property type="match status" value="1"/>
</dbReference>
<evidence type="ECO:0000259" key="7">
    <source>
        <dbReference type="Pfam" id="PF00482"/>
    </source>
</evidence>
<sequence>MSVGVVGVAVVSGLLWSAEPAVRRVRVRAGLRHRAARIAGAAGVDSRWTVQAARRWAGARPEWACLVAGAVLAGAGQSVLPLLAGGAGVPLVRRRLAARAAARARNRRAEAVRELCGALALEVRSGRQPVAALLHAVGEARGLGGAEAGVLAAARFGGDVAAALREASAEPGAEWLSGLAACWQVAVDRGAGLAAGAERLAAALRAERDQAADLAAQLAGARSTVLMLAALPLLGLALGWAMGADPLRVLLHTPAGLACLLLGSALESAGLWWALGIVRRAGVPR</sequence>
<dbReference type="AlphaFoldDB" id="A0A380P0F9"/>
<evidence type="ECO:0000313" key="9">
    <source>
        <dbReference type="Proteomes" id="UP000254150"/>
    </source>
</evidence>
<keyword evidence="4 6" id="KW-1133">Transmembrane helix</keyword>
<evidence type="ECO:0000256" key="1">
    <source>
        <dbReference type="ARBA" id="ARBA00004651"/>
    </source>
</evidence>
<evidence type="ECO:0000256" key="6">
    <source>
        <dbReference type="SAM" id="Phobius"/>
    </source>
</evidence>
<dbReference type="GO" id="GO:0005886">
    <property type="term" value="C:plasma membrane"/>
    <property type="evidence" value="ECO:0007669"/>
    <property type="project" value="UniProtKB-SubCell"/>
</dbReference>
<dbReference type="Proteomes" id="UP000254150">
    <property type="component" value="Unassembled WGS sequence"/>
</dbReference>
<dbReference type="RefSeq" id="WP_115068850.1">
    <property type="nucleotide sequence ID" value="NZ_UHID01000006.1"/>
</dbReference>
<keyword evidence="2" id="KW-1003">Cell membrane</keyword>
<dbReference type="PANTHER" id="PTHR35007:SF4">
    <property type="entry name" value="CONSERVED TRANSMEMBRANE PROTEIN-RELATED"/>
    <property type="match status" value="1"/>
</dbReference>
<evidence type="ECO:0000313" key="8">
    <source>
        <dbReference type="EMBL" id="SUP57671.1"/>
    </source>
</evidence>
<gene>
    <name evidence="8" type="ORF">NCTC7807_03305</name>
</gene>
<dbReference type="Pfam" id="PF00482">
    <property type="entry name" value="T2SSF"/>
    <property type="match status" value="1"/>
</dbReference>
<name>A0A380P0F9_STRGR</name>
<organism evidence="8 9">
    <name type="scientific">Streptomyces griseus</name>
    <dbReference type="NCBI Taxonomy" id="1911"/>
    <lineage>
        <taxon>Bacteria</taxon>
        <taxon>Bacillati</taxon>
        <taxon>Actinomycetota</taxon>
        <taxon>Actinomycetes</taxon>
        <taxon>Kitasatosporales</taxon>
        <taxon>Streptomycetaceae</taxon>
        <taxon>Streptomyces</taxon>
    </lineage>
</organism>
<feature type="transmembrane region" description="Helical" evidence="6">
    <location>
        <begin position="225"/>
        <end position="243"/>
    </location>
</feature>
<evidence type="ECO:0000256" key="4">
    <source>
        <dbReference type="ARBA" id="ARBA00022989"/>
    </source>
</evidence>
<evidence type="ECO:0000256" key="2">
    <source>
        <dbReference type="ARBA" id="ARBA00022475"/>
    </source>
</evidence>